<accession>A0A6C0LK88</accession>
<feature type="region of interest" description="Disordered" evidence="1">
    <location>
        <begin position="747"/>
        <end position="804"/>
    </location>
</feature>
<feature type="compositionally biased region" description="Acidic residues" evidence="1">
    <location>
        <begin position="707"/>
        <end position="716"/>
    </location>
</feature>
<reference evidence="2" key="1">
    <citation type="journal article" date="2020" name="Nature">
        <title>Giant virus diversity and host interactions through global metagenomics.</title>
        <authorList>
            <person name="Schulz F."/>
            <person name="Roux S."/>
            <person name="Paez-Espino D."/>
            <person name="Jungbluth S."/>
            <person name="Walsh D.A."/>
            <person name="Denef V.J."/>
            <person name="McMahon K.D."/>
            <person name="Konstantinidis K.T."/>
            <person name="Eloe-Fadrosh E.A."/>
            <person name="Kyrpides N.C."/>
            <person name="Woyke T."/>
        </authorList>
    </citation>
    <scope>NUCLEOTIDE SEQUENCE</scope>
    <source>
        <strain evidence="2">GVMAG-M-3300027892-73</strain>
    </source>
</reference>
<evidence type="ECO:0000256" key="1">
    <source>
        <dbReference type="SAM" id="MobiDB-lite"/>
    </source>
</evidence>
<sequence>MPVKKELIPKDVYKVKNIDGTKTKEIYVFYGKPVTKKEETMKSVFTLTELAEIKNDNINVIFSEQQIHFDDTIGTIKIKILAALGNSISFNEIYLFCNKLETLNAVSVYETLSQNNKIEITRNKLLQFTQNIISRENGEAFKIADTKDTYNYDDIVNMDINNKTFVLDKVLGQKFITTRTEIPFITNPFKVEGFDTFFERNVRKTLSTLNNSLLLNTGDVLDNTLYLCKAADVLLFHENSNNNGVPSDILLKIYYPFLYNKNIDTSEDLKTQQPELLEENSKLLNDKTINTFNTINMFYDVYNNRKSDLEYVSTGIKYIHFSLMPIFETKIPLDIIFKLLHSTENKPLIKYNPSKKQENIYRLFTNHLSTDGRKIPYLKKTNIFKLMKNVGKQKSVAIYIEYSVQTRKETMIMELYNNGIINVKSEFNDIIQIDELNALYNEVLNPIIKEIQNNLQQSGYKFTFFKSIYDANIDLIQLNYLSIIKISKPINFEKMKGCVSSIFNIEKIQLNTVQLRYKRVSNFNKVTSQEAFIIEKSEQGLRGEEIIQALLENFKEDITKTQAEDLMTKMANEYQVEKTAHKSATRIKDNPGFKTTFTTDTMSSTTVITMENINDINYLKCIPVYLDSIVRIIQNKKSTNYPVASIDRLCSLEVNDDIKVEDIVSINEMSNSDNSVSEKDYESEEEVVNFTKEKPKGALDLFFEEEDDEDEYEDQEGGVNTDDSDSSLATDVSSPKVAATAFNFLQPANDESDGSLATDVSSPKAAESLPPIESSAEPSIASLPPIESPTESSAEPSVASLPPIESPIAPIAPIMPIEPIVPVESDTPEKSSSDEVRNIDGMKLNKPYYFQKQIEKYDPVLILKEDSGKYNSYSRTCSSDTRRQPVILTDKQLEKINEEHEGFLREEDVIRYGSDPNKKFNYICPRFWCLKTNTFVDPNDLKEVVGPTGKTELEHPTCGKVLEKNAKVVKPGYYIYEFYQEKKTKATKNNIAIGDEVEVSIDNKLVNGKIKQIINKEHKCEVEFTNGNVGTYDIGDLKIPYKRYPNFQLDKHPDGHCVPCCFDKYNTEGRIKARQQCNQGLKTDVKDIESNDEEAESSKEEIKEPVAAQVVRKEDEYIKGPEKFPLDQGRWGYLPPEMQFILRQLNADCQISRTNTNIKDDHPCLLRHGVEISNKQSFIACISDALFFAKKHINEQREIVSDKILSIKEMRERIIKSLTIDNFITFQNGNLVNDFDNLTDESVVVDVNKYSESKLFSRINVENVDEQKYFKKVISALDNFKHFLSDDDAIIKHTYLWDLITSPNTFLFPTGINLVIFEIPRDDITNNVQLICPTNHYSSKFYDARKPTIILMKEGDYYEPIYSYTTGNKIKIIKEFREKDPALSRTMRDVINEVIKPFYSTICNPKESMPTIYKAKRAILLHDLVHKLEYYNYKILKLVLNFNNQVIGLYVEEPGEKTQRGFVPCYPGSIKDDIKDDPDFVFMTDLTIWNTYYNTLTFLLKLFNRGKIKGIPCKPILKVVEDEMVVGIITETNQFIQLSEPIMEEEVPKINDAELPSIRNNNYVVKSKTSPLKNVDVTLTTSTKVDKKRVDFIKRIKLENNFFNIFRNTVKILLSDYSNIKIRDDIETILSTGFMLYGEKMQNIDFQLKKLVGNKVQFIGDKRYYKIINEVTTCILNDINECSASNVCNAGDDNECSLIIPKKNLITNKRNMDVYFGKISDEIIRYSRIKGYMFEPKQYLTLGNIDYNLNDDEIIMLQTLLNNEYFDKLIPSTANKYVKYNSFDETNPIKTQPYDNVVTSLTEPESKNENCNKELKNKIVGLWSKCFPAKYKEHDYGNTINCTYSIIIDIIEKFNGIKKKHNEIKKDLVSEYNKYLSKYGDKIIDILIEEGKRNSGFKVKNREITFIDFILEESYYLTTFDYWLLFVRYEIPAMFISTTPILETNYEEQVFVCNGDTEDKFVFIVQSSLRGNAIPKYKLVEDRDSNCFIPITDIEDGCKSKIAQGFKNKTSIETYLDKFIKIPTKKTKKLKIEDNISSLEKIETSIINVEDFESKPLPKAKKTKTKKTLILEPDV</sequence>
<evidence type="ECO:0000313" key="2">
    <source>
        <dbReference type="EMBL" id="QHU30937.1"/>
    </source>
</evidence>
<feature type="region of interest" description="Disordered" evidence="1">
    <location>
        <begin position="707"/>
        <end position="733"/>
    </location>
</feature>
<protein>
    <submittedName>
        <fullName evidence="2">Uncharacterized protein</fullName>
    </submittedName>
</protein>
<feature type="region of interest" description="Disordered" evidence="1">
    <location>
        <begin position="671"/>
        <end position="690"/>
    </location>
</feature>
<dbReference type="EMBL" id="MN740521">
    <property type="protein sequence ID" value="QHU30937.1"/>
    <property type="molecule type" value="Genomic_DNA"/>
</dbReference>
<proteinExistence type="predicted"/>
<name>A0A6C0LK88_9ZZZZ</name>
<organism evidence="2">
    <name type="scientific">viral metagenome</name>
    <dbReference type="NCBI Taxonomy" id="1070528"/>
    <lineage>
        <taxon>unclassified sequences</taxon>
        <taxon>metagenomes</taxon>
        <taxon>organismal metagenomes</taxon>
    </lineage>
</organism>